<dbReference type="OrthoDB" id="5585143at2"/>
<feature type="domain" description="Putative auto-transporter adhesin head GIN" evidence="3">
    <location>
        <begin position="42"/>
        <end position="226"/>
    </location>
</feature>
<dbReference type="Gene3D" id="2.160.20.120">
    <property type="match status" value="1"/>
</dbReference>
<accession>A0A1I6H484</accession>
<feature type="chain" id="PRO_5011779769" evidence="2">
    <location>
        <begin position="21"/>
        <end position="242"/>
    </location>
</feature>
<evidence type="ECO:0000259" key="3">
    <source>
        <dbReference type="Pfam" id="PF10988"/>
    </source>
</evidence>
<proteinExistence type="predicted"/>
<dbReference type="AlphaFoldDB" id="A0A1I6H484"/>
<evidence type="ECO:0000313" key="5">
    <source>
        <dbReference type="Proteomes" id="UP000199534"/>
    </source>
</evidence>
<dbReference type="PANTHER" id="PTHR39200:SF1">
    <property type="entry name" value="AUTO-TRANSPORTER ADHESIN HEAD GIN DOMAIN-CONTAINING PROTEIN-RELATED"/>
    <property type="match status" value="1"/>
</dbReference>
<feature type="signal peptide" evidence="2">
    <location>
        <begin position="1"/>
        <end position="20"/>
    </location>
</feature>
<organism evidence="4 5">
    <name type="scientific">Robiginitalea myxolifaciens</name>
    <dbReference type="NCBI Taxonomy" id="400055"/>
    <lineage>
        <taxon>Bacteria</taxon>
        <taxon>Pseudomonadati</taxon>
        <taxon>Bacteroidota</taxon>
        <taxon>Flavobacteriia</taxon>
        <taxon>Flavobacteriales</taxon>
        <taxon>Flavobacteriaceae</taxon>
        <taxon>Robiginitalea</taxon>
    </lineage>
</organism>
<dbReference type="EMBL" id="FOYQ01000002">
    <property type="protein sequence ID" value="SFR49229.1"/>
    <property type="molecule type" value="Genomic_DNA"/>
</dbReference>
<dbReference type="STRING" id="400055.SAMN04490243_2229"/>
<evidence type="ECO:0000256" key="1">
    <source>
        <dbReference type="SAM" id="MobiDB-lite"/>
    </source>
</evidence>
<evidence type="ECO:0000256" key="2">
    <source>
        <dbReference type="SAM" id="SignalP"/>
    </source>
</evidence>
<dbReference type="InterPro" id="IPR021255">
    <property type="entry name" value="DUF2807"/>
</dbReference>
<protein>
    <submittedName>
        <fullName evidence="4">Putative auto-transporter adhesin, head GIN domain</fullName>
    </submittedName>
</protein>
<sequence length="242" mass="25707">MKKKLLILAILILGTSVSQAQWGKRVKGNGDETTETREVGTYERLSVSHIFKVTLVKGAEGRLTIEGEENLLPYVITDVSGGRLKITVEKGVQLQASKGSDGIRVRVPVTDLDEITVSGAADIYSEGKFSFDKLRAESSGASELHLDVSASEIRVQTSGASEMDLEGSTGRLDVRSSGASNFHAYGLIADHVEAQVSGAADVRVNASKSLNAQASGAGNIRYKGDPEKINKQSSRAASVKKS</sequence>
<dbReference type="PANTHER" id="PTHR39200">
    <property type="entry name" value="HYPOTHETICAL EXPORTED PROTEIN"/>
    <property type="match status" value="1"/>
</dbReference>
<dbReference type="Proteomes" id="UP000199534">
    <property type="component" value="Unassembled WGS sequence"/>
</dbReference>
<reference evidence="4 5" key="1">
    <citation type="submission" date="2016-10" db="EMBL/GenBank/DDBJ databases">
        <authorList>
            <person name="de Groot N.N."/>
        </authorList>
    </citation>
    <scope>NUCLEOTIDE SEQUENCE [LARGE SCALE GENOMIC DNA]</scope>
    <source>
        <strain evidence="4 5">DSM 21019</strain>
    </source>
</reference>
<keyword evidence="2" id="KW-0732">Signal</keyword>
<evidence type="ECO:0000313" key="4">
    <source>
        <dbReference type="EMBL" id="SFR49229.1"/>
    </source>
</evidence>
<dbReference type="Pfam" id="PF10988">
    <property type="entry name" value="DUF2807"/>
    <property type="match status" value="1"/>
</dbReference>
<keyword evidence="5" id="KW-1185">Reference proteome</keyword>
<gene>
    <name evidence="4" type="ORF">SAMN04490243_2229</name>
</gene>
<dbReference type="RefSeq" id="WP_092982653.1">
    <property type="nucleotide sequence ID" value="NZ_FOYQ01000002.1"/>
</dbReference>
<name>A0A1I6H484_9FLAO</name>
<feature type="region of interest" description="Disordered" evidence="1">
    <location>
        <begin position="215"/>
        <end position="242"/>
    </location>
</feature>